<evidence type="ECO:0000256" key="2">
    <source>
        <dbReference type="ARBA" id="ARBA00023235"/>
    </source>
</evidence>
<name>A0ABY8EJR9_MALFU</name>
<dbReference type="InterPro" id="IPR007400">
    <property type="entry name" value="PrpF-like"/>
</dbReference>
<organism evidence="3 4">
    <name type="scientific">Malassezia furfur</name>
    <name type="common">Pityriasis versicolor infection agent</name>
    <name type="synonym">Pityrosporum furfur</name>
    <dbReference type="NCBI Taxonomy" id="55194"/>
    <lineage>
        <taxon>Eukaryota</taxon>
        <taxon>Fungi</taxon>
        <taxon>Dikarya</taxon>
        <taxon>Basidiomycota</taxon>
        <taxon>Ustilaginomycotina</taxon>
        <taxon>Malasseziomycetes</taxon>
        <taxon>Malasseziales</taxon>
        <taxon>Malasseziaceae</taxon>
        <taxon>Malassezia</taxon>
    </lineage>
</organism>
<proteinExistence type="inferred from homology"/>
<dbReference type="SUPFAM" id="SSF54506">
    <property type="entry name" value="Diaminopimelate epimerase-like"/>
    <property type="match status" value="2"/>
</dbReference>
<dbReference type="Gene3D" id="3.10.310.10">
    <property type="entry name" value="Diaminopimelate Epimerase, Chain A, domain 1"/>
    <property type="match status" value="2"/>
</dbReference>
<accession>A0ABY8EJR9</accession>
<dbReference type="Pfam" id="PF04303">
    <property type="entry name" value="PrpF"/>
    <property type="match status" value="1"/>
</dbReference>
<evidence type="ECO:0000313" key="3">
    <source>
        <dbReference type="EMBL" id="WFD45901.1"/>
    </source>
</evidence>
<protein>
    <submittedName>
        <fullName evidence="3">Uncharacterized protein</fullName>
    </submittedName>
</protein>
<keyword evidence="4" id="KW-1185">Reference proteome</keyword>
<dbReference type="PANTHER" id="PTHR43709">
    <property type="entry name" value="ACONITATE ISOMERASE-RELATED"/>
    <property type="match status" value="1"/>
</dbReference>
<dbReference type="PANTHER" id="PTHR43709:SF2">
    <property type="entry name" value="DUF453 DOMAIN PROTEIN (AFU_ORTHOLOGUE AFUA_6G00360)"/>
    <property type="match status" value="1"/>
</dbReference>
<keyword evidence="2" id="KW-0413">Isomerase</keyword>
<evidence type="ECO:0000313" key="4">
    <source>
        <dbReference type="Proteomes" id="UP000818624"/>
    </source>
</evidence>
<evidence type="ECO:0000256" key="1">
    <source>
        <dbReference type="ARBA" id="ARBA00007673"/>
    </source>
</evidence>
<dbReference type="Proteomes" id="UP000818624">
    <property type="component" value="Chromosome 1"/>
</dbReference>
<comment type="similarity">
    <text evidence="1">Belongs to the PrpF family.</text>
</comment>
<sequence length="408" mass="43028">MGSPDPDGRQIDGLGGGASSLSKVALVSAPGKGLYTRILRDLGEEWKLPGVAWADDTAKAHHPTTGWDVVYRFGQVPINGNVVDWASTCGNMLSAVGLFALHNRIVHPETYAADHGLQDAPAFGLPVRILMAATGKRATVTLPVQKRHRRGEVVYEFSNVADTSIAGVPGQSPGIEVSTPLESSTLPTGSVRDVLDVDGRSIPVTIVDAGIPTVLVRAADLGVDATQIVQTAAALDQDSALHARIEALRQRAAQCTPELRAALCSSAPKVVLVHPRTQYTTSSGHTVAETDMDVLVRPVSVGQFHRSIMATALSAMAVAHAYPDSIVREAAAQGGAPVTQKGDQCTITVGQPAGTSSATVQLSGDAPTSIVYTRTARRIMDGLVDVPEHVAERWAIPYAEIFEARKHK</sequence>
<gene>
    <name evidence="3" type="ORF">GLX27_000526</name>
</gene>
<reference evidence="3 4" key="1">
    <citation type="journal article" date="2020" name="Elife">
        <title>Loss of centromere function drives karyotype evolution in closely related Malassezia species.</title>
        <authorList>
            <person name="Sankaranarayanan S.R."/>
            <person name="Ianiri G."/>
            <person name="Coelho M.A."/>
            <person name="Reza M.H."/>
            <person name="Thimmappa B.C."/>
            <person name="Ganguly P."/>
            <person name="Vadnala R.N."/>
            <person name="Sun S."/>
            <person name="Siddharthan R."/>
            <person name="Tellgren-Roth C."/>
            <person name="Dawson T.L."/>
            <person name="Heitman J."/>
            <person name="Sanyal K."/>
        </authorList>
    </citation>
    <scope>NUCLEOTIDE SEQUENCE [LARGE SCALE GENOMIC DNA]</scope>
    <source>
        <strain evidence="3">CBS14141</strain>
    </source>
</reference>
<dbReference type="EMBL" id="CP046234">
    <property type="protein sequence ID" value="WFD45901.1"/>
    <property type="molecule type" value="Genomic_DNA"/>
</dbReference>